<feature type="signal peptide" evidence="1">
    <location>
        <begin position="1"/>
        <end position="19"/>
    </location>
</feature>
<dbReference type="Proteomes" id="UP000287651">
    <property type="component" value="Unassembled WGS sequence"/>
</dbReference>
<dbReference type="EMBL" id="AMZH03000640">
    <property type="protein sequence ID" value="RRT82707.1"/>
    <property type="molecule type" value="Genomic_DNA"/>
</dbReference>
<comment type="caution">
    <text evidence="2">The sequence shown here is derived from an EMBL/GenBank/DDBJ whole genome shotgun (WGS) entry which is preliminary data.</text>
</comment>
<gene>
    <name evidence="2" type="ORF">B296_00004589</name>
</gene>
<evidence type="ECO:0000256" key="1">
    <source>
        <dbReference type="SAM" id="SignalP"/>
    </source>
</evidence>
<evidence type="ECO:0008006" key="4">
    <source>
        <dbReference type="Google" id="ProtNLM"/>
    </source>
</evidence>
<sequence>MQEEIQVLLFFFLLPSAKTTRNRPTTVEINRYRSISCGNGRKRLLPGGLPGSERSEYRSVGELIRTLRYGALSANVSLKDHRNSVAPADWTF</sequence>
<name>A0A427B2M0_ENSVE</name>
<dbReference type="AlphaFoldDB" id="A0A427B2M0"/>
<organism evidence="2 3">
    <name type="scientific">Ensete ventricosum</name>
    <name type="common">Abyssinian banana</name>
    <name type="synonym">Musa ensete</name>
    <dbReference type="NCBI Taxonomy" id="4639"/>
    <lineage>
        <taxon>Eukaryota</taxon>
        <taxon>Viridiplantae</taxon>
        <taxon>Streptophyta</taxon>
        <taxon>Embryophyta</taxon>
        <taxon>Tracheophyta</taxon>
        <taxon>Spermatophyta</taxon>
        <taxon>Magnoliopsida</taxon>
        <taxon>Liliopsida</taxon>
        <taxon>Zingiberales</taxon>
        <taxon>Musaceae</taxon>
        <taxon>Ensete</taxon>
    </lineage>
</organism>
<reference evidence="2 3" key="1">
    <citation type="journal article" date="2014" name="Agronomy (Basel)">
        <title>A Draft Genome Sequence for Ensete ventricosum, the Drought-Tolerant Tree Against Hunger.</title>
        <authorList>
            <person name="Harrison J."/>
            <person name="Moore K.A."/>
            <person name="Paszkiewicz K."/>
            <person name="Jones T."/>
            <person name="Grant M."/>
            <person name="Ambacheew D."/>
            <person name="Muzemil S."/>
            <person name="Studholme D.J."/>
        </authorList>
    </citation>
    <scope>NUCLEOTIDE SEQUENCE [LARGE SCALE GENOMIC DNA]</scope>
</reference>
<protein>
    <recommendedName>
        <fullName evidence="4">Secreted protein</fullName>
    </recommendedName>
</protein>
<evidence type="ECO:0000313" key="2">
    <source>
        <dbReference type="EMBL" id="RRT82707.1"/>
    </source>
</evidence>
<feature type="chain" id="PRO_5019050027" description="Secreted protein" evidence="1">
    <location>
        <begin position="20"/>
        <end position="92"/>
    </location>
</feature>
<evidence type="ECO:0000313" key="3">
    <source>
        <dbReference type="Proteomes" id="UP000287651"/>
    </source>
</evidence>
<proteinExistence type="predicted"/>
<accession>A0A427B2M0</accession>
<keyword evidence="1" id="KW-0732">Signal</keyword>